<dbReference type="InterPro" id="IPR003362">
    <property type="entry name" value="Bact_transf"/>
</dbReference>
<feature type="transmembrane region" description="Helical" evidence="2">
    <location>
        <begin position="12"/>
        <end position="35"/>
    </location>
</feature>
<dbReference type="PANTHER" id="PTHR30576">
    <property type="entry name" value="COLANIC BIOSYNTHESIS UDP-GLUCOSE LIPID CARRIER TRANSFERASE"/>
    <property type="match status" value="1"/>
</dbReference>
<organism evidence="4 5">
    <name type="scientific">Bacteroides fragilis str. 3976T8</name>
    <dbReference type="NCBI Taxonomy" id="1339314"/>
    <lineage>
        <taxon>Bacteria</taxon>
        <taxon>Pseudomonadati</taxon>
        <taxon>Bacteroidota</taxon>
        <taxon>Bacteroidia</taxon>
        <taxon>Bacteroidales</taxon>
        <taxon>Bacteroidaceae</taxon>
        <taxon>Bacteroides</taxon>
    </lineage>
</organism>
<protein>
    <submittedName>
        <fullName evidence="4">Bacterial sugar transferase family protein</fullName>
    </submittedName>
</protein>
<feature type="domain" description="Bacterial sugar transferase" evidence="3">
    <location>
        <begin position="7"/>
        <end position="181"/>
    </location>
</feature>
<dbReference type="EMBL" id="JGDS01000062">
    <property type="protein sequence ID" value="EXZ72197.1"/>
    <property type="molecule type" value="Genomic_DNA"/>
</dbReference>
<keyword evidence="2" id="KW-1133">Transmembrane helix</keyword>
<dbReference type="PANTHER" id="PTHR30576:SF8">
    <property type="entry name" value="UNDECAPRENYL-PHOSPHATE GALACTOSE PHOSPHOTRANSFERASE"/>
    <property type="match status" value="1"/>
</dbReference>
<proteinExistence type="inferred from homology"/>
<dbReference type="Pfam" id="PF02397">
    <property type="entry name" value="Bac_transf"/>
    <property type="match status" value="1"/>
</dbReference>
<evidence type="ECO:0000313" key="4">
    <source>
        <dbReference type="EMBL" id="EXZ72197.1"/>
    </source>
</evidence>
<name>A0A016BTX6_BACFG</name>
<dbReference type="Proteomes" id="UP000020938">
    <property type="component" value="Unassembled WGS sequence"/>
</dbReference>
<comment type="caution">
    <text evidence="4">The sequence shown here is derived from an EMBL/GenBank/DDBJ whole genome shotgun (WGS) entry which is preliminary data.</text>
</comment>
<dbReference type="GO" id="GO:0016780">
    <property type="term" value="F:phosphotransferase activity, for other substituted phosphate groups"/>
    <property type="evidence" value="ECO:0007669"/>
    <property type="project" value="TreeGrafter"/>
</dbReference>
<reference evidence="4 5" key="1">
    <citation type="submission" date="2014-02" db="EMBL/GenBank/DDBJ databases">
        <authorList>
            <person name="Sears C."/>
            <person name="Carroll K."/>
            <person name="Sack B.R."/>
            <person name="Qadri F."/>
            <person name="Myers L.L."/>
            <person name="Chung G.-T."/>
            <person name="Escheverria P."/>
            <person name="Fraser C.M."/>
            <person name="Sadzewicz L."/>
            <person name="Shefchek K.A."/>
            <person name="Tallon L."/>
            <person name="Das S.P."/>
            <person name="Daugherty S."/>
            <person name="Mongodin E.F."/>
        </authorList>
    </citation>
    <scope>NUCLEOTIDE SEQUENCE [LARGE SCALE GENOMIC DNA]</scope>
    <source>
        <strain evidence="4 5">3976T8</strain>
    </source>
</reference>
<comment type="similarity">
    <text evidence="1">Belongs to the bacterial sugar transferase family.</text>
</comment>
<keyword evidence="4" id="KW-0808">Transferase</keyword>
<evidence type="ECO:0000259" key="3">
    <source>
        <dbReference type="Pfam" id="PF02397"/>
    </source>
</evidence>
<accession>A0A016BTX6</accession>
<gene>
    <name evidence="4" type="ORF">M123_3534</name>
</gene>
<evidence type="ECO:0000256" key="1">
    <source>
        <dbReference type="ARBA" id="ARBA00006464"/>
    </source>
</evidence>
<sequence>MLYHYFKRLFDFISSFLLLLVVSPAFIILMILVRIKLGSPIFFKQERTGRNGRHFQMIKFRTMIDKKDNKGKQLPDDERLTPFGRFLRSKSIDELPELLNIIKGDMAVIGPRPLPSCYDPYYSERERLRFRVRGGLIPPDSIDPNPIISWDKQFEYEVEYANHLTFKSDLKIFLNAFRIVFQRSKTDYGSFIRPTLIEERTIQK</sequence>
<keyword evidence="2" id="KW-0472">Membrane</keyword>
<dbReference type="PATRIC" id="fig|1339314.3.peg.3685"/>
<evidence type="ECO:0000256" key="2">
    <source>
        <dbReference type="SAM" id="Phobius"/>
    </source>
</evidence>
<keyword evidence="2" id="KW-0812">Transmembrane</keyword>
<dbReference type="AlphaFoldDB" id="A0A016BTX6"/>
<evidence type="ECO:0000313" key="5">
    <source>
        <dbReference type="Proteomes" id="UP000020938"/>
    </source>
</evidence>
<dbReference type="RefSeq" id="WP_032598739.1">
    <property type="nucleotide sequence ID" value="NZ_JGDS01000062.1"/>
</dbReference>